<dbReference type="GO" id="GO:0016094">
    <property type="term" value="P:polyprenol biosynthetic process"/>
    <property type="evidence" value="ECO:0007669"/>
    <property type="project" value="TreeGrafter"/>
</dbReference>
<comment type="caution">
    <text evidence="3">The sequence shown here is derived from an EMBL/GenBank/DDBJ whole genome shotgun (WGS) entry which is preliminary data.</text>
</comment>
<dbReference type="FunFam" id="3.40.1180.10:FF:000001">
    <property type="entry name" value="(2E,6E)-farnesyl-diphosphate-specific ditrans,polycis-undecaprenyl-diphosphate synthase"/>
    <property type="match status" value="1"/>
</dbReference>
<dbReference type="AlphaFoldDB" id="A0A3M0BC80"/>
<comment type="cofactor">
    <cofactor evidence="2">
        <name>Mg(2+)</name>
        <dbReference type="ChEBI" id="CHEBI:18420"/>
    </cofactor>
    <text evidence="2">Binds 2 magnesium ions per subunit.</text>
</comment>
<comment type="function">
    <text evidence="2">Catalyzes the condensation of isopentenyl diphosphate (IPP) with allylic pyrophosphates generating different type of terpenoids.</text>
</comment>
<dbReference type="NCBIfam" id="NF011405">
    <property type="entry name" value="PRK14830.1"/>
    <property type="match status" value="1"/>
</dbReference>
<accession>A0A3M0BC80</accession>
<dbReference type="GO" id="GO:0045547">
    <property type="term" value="F:ditrans,polycis-polyprenyl diphosphate synthase [(2E,6E)-farnesyl diphosphate specific] activity"/>
    <property type="evidence" value="ECO:0007669"/>
    <property type="project" value="TreeGrafter"/>
</dbReference>
<feature type="binding site" evidence="2">
    <location>
        <position position="20"/>
    </location>
    <ligand>
        <name>substrate</name>
    </ligand>
</feature>
<protein>
    <recommendedName>
        <fullName evidence="2">Isoprenyl transferase</fullName>
        <ecNumber evidence="2">2.5.1.-</ecNumber>
    </recommendedName>
</protein>
<dbReference type="InterPro" id="IPR018520">
    <property type="entry name" value="UPP_synth-like_CS"/>
</dbReference>
<dbReference type="CDD" id="cd00475">
    <property type="entry name" value="Cis_IPPS"/>
    <property type="match status" value="1"/>
</dbReference>
<feature type="binding site" evidence="2">
    <location>
        <position position="64"/>
    </location>
    <ligand>
        <name>substrate</name>
    </ligand>
</feature>
<evidence type="ECO:0000256" key="1">
    <source>
        <dbReference type="ARBA" id="ARBA00022679"/>
    </source>
</evidence>
<feature type="binding site" evidence="2">
    <location>
        <position position="66"/>
    </location>
    <ligand>
        <name>substrate</name>
    </ligand>
</feature>
<dbReference type="PANTHER" id="PTHR10291">
    <property type="entry name" value="DEHYDRODOLICHYL DIPHOSPHATE SYNTHASE FAMILY MEMBER"/>
    <property type="match status" value="1"/>
</dbReference>
<comment type="subunit">
    <text evidence="2">Homodimer.</text>
</comment>
<feature type="binding site" evidence="2">
    <location>
        <begin position="60"/>
        <end position="62"/>
    </location>
    <ligand>
        <name>substrate</name>
    </ligand>
</feature>
<evidence type="ECO:0000313" key="4">
    <source>
        <dbReference type="Proteomes" id="UP000280842"/>
    </source>
</evidence>
<feature type="binding site" evidence="2">
    <location>
        <begin position="16"/>
        <end position="19"/>
    </location>
    <ligand>
        <name>substrate</name>
    </ligand>
</feature>
<organism evidence="3 4">
    <name type="scientific">Hydrogenothermus marinus</name>
    <dbReference type="NCBI Taxonomy" id="133270"/>
    <lineage>
        <taxon>Bacteria</taxon>
        <taxon>Pseudomonadati</taxon>
        <taxon>Aquificota</taxon>
        <taxon>Aquificia</taxon>
        <taxon>Aquificales</taxon>
        <taxon>Hydrogenothermaceae</taxon>
        <taxon>Hydrogenothermus</taxon>
    </lineage>
</organism>
<gene>
    <name evidence="3" type="ORF">CLV39_1675</name>
</gene>
<reference evidence="3 4" key="1">
    <citation type="submission" date="2018-10" db="EMBL/GenBank/DDBJ databases">
        <title>Genomic Encyclopedia of Archaeal and Bacterial Type Strains, Phase II (KMG-II): from individual species to whole genera.</title>
        <authorList>
            <person name="Goeker M."/>
        </authorList>
    </citation>
    <scope>NUCLEOTIDE SEQUENCE [LARGE SCALE GENOMIC DNA]</scope>
    <source>
        <strain evidence="3 4">VM1</strain>
    </source>
</reference>
<dbReference type="PANTHER" id="PTHR10291:SF0">
    <property type="entry name" value="DEHYDRODOLICHYL DIPHOSPHATE SYNTHASE 2"/>
    <property type="match status" value="1"/>
</dbReference>
<dbReference type="RefSeq" id="WP_121923767.1">
    <property type="nucleotide sequence ID" value="NZ_REFO01000017.1"/>
</dbReference>
<keyword evidence="2" id="KW-0479">Metal-binding</keyword>
<feature type="binding site" evidence="2">
    <location>
        <position position="15"/>
    </location>
    <ligand>
        <name>Mg(2+)</name>
        <dbReference type="ChEBI" id="CHEBI:18420"/>
    </ligand>
</feature>
<dbReference type="PROSITE" id="PS01066">
    <property type="entry name" value="UPP_SYNTHASE"/>
    <property type="match status" value="1"/>
</dbReference>
<keyword evidence="4" id="KW-1185">Reference proteome</keyword>
<name>A0A3M0BC80_9AQUI</name>
<feature type="active site" description="Proton acceptor" evidence="2">
    <location>
        <position position="63"/>
    </location>
</feature>
<evidence type="ECO:0000313" key="3">
    <source>
        <dbReference type="EMBL" id="RMA92518.1"/>
    </source>
</evidence>
<comment type="similarity">
    <text evidence="2">Belongs to the UPP synthase family.</text>
</comment>
<feature type="binding site" evidence="2">
    <location>
        <position position="195"/>
    </location>
    <ligand>
        <name>Mg(2+)</name>
        <dbReference type="ChEBI" id="CHEBI:18420"/>
    </ligand>
</feature>
<dbReference type="SUPFAM" id="SSF64005">
    <property type="entry name" value="Undecaprenyl diphosphate synthase"/>
    <property type="match status" value="1"/>
</dbReference>
<keyword evidence="2" id="KW-0460">Magnesium</keyword>
<feature type="binding site" evidence="2">
    <location>
        <position position="32"/>
    </location>
    <ligand>
        <name>substrate</name>
    </ligand>
</feature>
<sequence length="231" mass="27322">MNLYKIPNHIAIIMDGNGRWAKRRGLPRYIGHREGAKAVERVIDYALEFGIKYLTLFAFSTENWERPKEEVEAIMSLLIEYINKKVPYLIERDIRLRFVGRREDLPDMILNTVEEGERLTKNGKKMQLVIALNYSGRAEIVDAVNKAIKEGKEITEEDFPKFLYLPDLPDPDLLIRTSGEQRISNFLLWQIAYSEFYFTEVLWPDFDKEEFLKALYEYQNRERRFGKVSTQ</sequence>
<feature type="binding site" evidence="2">
    <location>
        <position position="28"/>
    </location>
    <ligand>
        <name>substrate</name>
    </ligand>
</feature>
<dbReference type="Pfam" id="PF01255">
    <property type="entry name" value="Prenyltransf"/>
    <property type="match status" value="1"/>
</dbReference>
<dbReference type="Gene3D" id="3.40.1180.10">
    <property type="entry name" value="Decaprenyl diphosphate synthase-like"/>
    <property type="match status" value="1"/>
</dbReference>
<dbReference type="OrthoDB" id="4191603at2"/>
<feature type="active site" evidence="2">
    <location>
        <position position="15"/>
    </location>
</feature>
<dbReference type="EMBL" id="REFO01000017">
    <property type="protein sequence ID" value="RMA92518.1"/>
    <property type="molecule type" value="Genomic_DNA"/>
</dbReference>
<dbReference type="InterPro" id="IPR036424">
    <property type="entry name" value="UPP_synth-like_sf"/>
</dbReference>
<dbReference type="Proteomes" id="UP000280842">
    <property type="component" value="Unassembled WGS sequence"/>
</dbReference>
<evidence type="ECO:0000256" key="2">
    <source>
        <dbReference type="HAMAP-Rule" id="MF_01139"/>
    </source>
</evidence>
<dbReference type="EC" id="2.5.1.-" evidence="2"/>
<keyword evidence="1 2" id="KW-0808">Transferase</keyword>
<feature type="binding site" evidence="2">
    <location>
        <begin position="182"/>
        <end position="184"/>
    </location>
    <ligand>
        <name>substrate</name>
    </ligand>
</feature>
<dbReference type="NCBIfam" id="TIGR00055">
    <property type="entry name" value="uppS"/>
    <property type="match status" value="1"/>
</dbReference>
<dbReference type="HAMAP" id="MF_01139">
    <property type="entry name" value="ISPT"/>
    <property type="match status" value="1"/>
</dbReference>
<feature type="binding site" evidence="2">
    <location>
        <position position="176"/>
    </location>
    <ligand>
        <name>substrate</name>
    </ligand>
</feature>
<dbReference type="GO" id="GO:0000287">
    <property type="term" value="F:magnesium ion binding"/>
    <property type="evidence" value="ECO:0007669"/>
    <property type="project" value="UniProtKB-UniRule"/>
</dbReference>
<dbReference type="InterPro" id="IPR001441">
    <property type="entry name" value="UPP_synth-like"/>
</dbReference>
<proteinExistence type="inferred from homology"/>